<feature type="domain" description="ABC3 transporter permease C-terminal" evidence="7">
    <location>
        <begin position="695"/>
        <end position="808"/>
    </location>
</feature>
<keyword evidence="2" id="KW-1003">Cell membrane</keyword>
<sequence>MPQSLSAHSSFITHHFLRIMLTNYLKIAWRNSLRNKTYSALTLLGLAGGMTCALLLGLYVSDELSYDRFHANADRIFRLNLHIKWADNEYKMGVGSAPMAPALQQEYPEIQNVLRVKTGTETLLRVGEKALYAKNVIFADSTLFTFFDYQFIEGSPQTAFISPNSLILTQTMALKLFGKTDGILGSVVRVKEQLPFTVAGVIREVPLNHHLQFDAILPYSNTAASTINLNGWDNFGSKIYVLLNQASDQPQLESKMAAFYQKYIARAIGAEGDSKVTFEITFQPLADIHLHSTHLMGEENGGNMAFVYTFSAIGLFILLIAIVNYVNLATARSAGRAREIGVRKAIGSGRLQLIGQFLTESLLVSFLAILLSLLLFVLLLPFFNAITDKSLTLDVASPRTAALLVGFTLLIGLISGLYPAFVLSRFKPALVLKGSVSVSGKAALLRRSLVVLQFTISTAMIVGTLVVYQQLQYMRHTQLGFNQEQVLNIPLKVPSVQLSANSLKNRLLQSPLIKGVSLTNGSIGGEMNNKSTFDFYARGTEQPVSTEHFRVDEHFLDVLQIKLKEGSASTAGPMADSAGAVFINEAMLKRLGWKNRTTGLVELDAKRVEVAGVISDFHLRSLHNRIEPLVLVRSKKPGDHLLIRVSPQQVPTALAYVKKMYEAVNPNQPFEYTFLDQTFSSQYRSDEQKGSLFLAFSGIAIFIACLGLFGLAAFTAEQRTKEIGVRKVLGASVASLVALLSKDFLKLVLVAIVIASPIAGYAMNRWLQDFAYKIDIEWWVFAGAGTLAVGIALLTVSFQSVKAALMNPVKSLRSE</sequence>
<gene>
    <name evidence="9" type="ORF">EQG79_15970</name>
</gene>
<name>A0A4Q2UJV5_9BACT</name>
<comment type="caution">
    <text evidence="9">The sequence shown here is derived from an EMBL/GenBank/DDBJ whole genome shotgun (WGS) entry which is preliminary data.</text>
</comment>
<dbReference type="InterPro" id="IPR050250">
    <property type="entry name" value="Macrolide_Exporter_MacB"/>
</dbReference>
<accession>A0A4Q2UJV5</accession>
<protein>
    <submittedName>
        <fullName evidence="9">ABC transporter permease</fullName>
    </submittedName>
</protein>
<feature type="transmembrane region" description="Helical" evidence="6">
    <location>
        <begin position="305"/>
        <end position="328"/>
    </location>
</feature>
<feature type="transmembrane region" description="Helical" evidence="6">
    <location>
        <begin position="692"/>
        <end position="716"/>
    </location>
</feature>
<reference evidence="9 10" key="1">
    <citation type="submission" date="2019-01" db="EMBL/GenBank/DDBJ databases">
        <title>Spirosoma flava sp. nov., a propanil-degrading bacterium isolated from herbicide-contaminated soil.</title>
        <authorList>
            <person name="Zhang L."/>
            <person name="Jiang J.-D."/>
        </authorList>
    </citation>
    <scope>NUCLEOTIDE SEQUENCE [LARGE SCALE GENOMIC DNA]</scope>
    <source>
        <strain evidence="9 10">TY50</strain>
    </source>
</reference>
<organism evidence="9 10">
    <name type="scientific">Spirosoma sordidisoli</name>
    <dbReference type="NCBI Taxonomy" id="2502893"/>
    <lineage>
        <taxon>Bacteria</taxon>
        <taxon>Pseudomonadati</taxon>
        <taxon>Bacteroidota</taxon>
        <taxon>Cytophagia</taxon>
        <taxon>Cytophagales</taxon>
        <taxon>Cytophagaceae</taxon>
        <taxon>Spirosoma</taxon>
    </lineage>
</organism>
<dbReference type="InterPro" id="IPR003838">
    <property type="entry name" value="ABC3_permease_C"/>
</dbReference>
<dbReference type="GO" id="GO:0022857">
    <property type="term" value="F:transmembrane transporter activity"/>
    <property type="evidence" value="ECO:0007669"/>
    <property type="project" value="TreeGrafter"/>
</dbReference>
<dbReference type="GO" id="GO:0005886">
    <property type="term" value="C:plasma membrane"/>
    <property type="evidence" value="ECO:0007669"/>
    <property type="project" value="UniProtKB-SubCell"/>
</dbReference>
<dbReference type="Pfam" id="PF02687">
    <property type="entry name" value="FtsX"/>
    <property type="match status" value="2"/>
</dbReference>
<dbReference type="Pfam" id="PF12704">
    <property type="entry name" value="MacB_PCD"/>
    <property type="match status" value="1"/>
</dbReference>
<feature type="transmembrane region" description="Helical" evidence="6">
    <location>
        <begin position="403"/>
        <end position="423"/>
    </location>
</feature>
<feature type="transmembrane region" description="Helical" evidence="6">
    <location>
        <begin position="41"/>
        <end position="60"/>
    </location>
</feature>
<evidence type="ECO:0000313" key="10">
    <source>
        <dbReference type="Proteomes" id="UP000290407"/>
    </source>
</evidence>
<dbReference type="PANTHER" id="PTHR30572">
    <property type="entry name" value="MEMBRANE COMPONENT OF TRANSPORTER-RELATED"/>
    <property type="match status" value="1"/>
</dbReference>
<evidence type="ECO:0000256" key="3">
    <source>
        <dbReference type="ARBA" id="ARBA00022692"/>
    </source>
</evidence>
<dbReference type="Proteomes" id="UP000290407">
    <property type="component" value="Unassembled WGS sequence"/>
</dbReference>
<keyword evidence="3 6" id="KW-0812">Transmembrane</keyword>
<feature type="domain" description="ABC3 transporter permease C-terminal" evidence="7">
    <location>
        <begin position="312"/>
        <end position="427"/>
    </location>
</feature>
<evidence type="ECO:0000256" key="5">
    <source>
        <dbReference type="ARBA" id="ARBA00023136"/>
    </source>
</evidence>
<evidence type="ECO:0000256" key="1">
    <source>
        <dbReference type="ARBA" id="ARBA00004651"/>
    </source>
</evidence>
<feature type="domain" description="MacB-like periplasmic core" evidence="8">
    <location>
        <begin position="39"/>
        <end position="257"/>
    </location>
</feature>
<evidence type="ECO:0000256" key="6">
    <source>
        <dbReference type="SAM" id="Phobius"/>
    </source>
</evidence>
<evidence type="ECO:0000256" key="4">
    <source>
        <dbReference type="ARBA" id="ARBA00022989"/>
    </source>
</evidence>
<keyword evidence="10" id="KW-1185">Reference proteome</keyword>
<feature type="transmembrane region" description="Helical" evidence="6">
    <location>
        <begin position="444"/>
        <end position="468"/>
    </location>
</feature>
<dbReference type="AlphaFoldDB" id="A0A4Q2UJV5"/>
<feature type="transmembrane region" description="Helical" evidence="6">
    <location>
        <begin position="778"/>
        <end position="798"/>
    </location>
</feature>
<keyword evidence="5 6" id="KW-0472">Membrane</keyword>
<keyword evidence="4 6" id="KW-1133">Transmembrane helix</keyword>
<evidence type="ECO:0000259" key="8">
    <source>
        <dbReference type="Pfam" id="PF12704"/>
    </source>
</evidence>
<feature type="transmembrane region" description="Helical" evidence="6">
    <location>
        <begin position="728"/>
        <end position="758"/>
    </location>
</feature>
<dbReference type="PANTHER" id="PTHR30572:SF18">
    <property type="entry name" value="ABC-TYPE MACROLIDE FAMILY EXPORT SYSTEM PERMEASE COMPONENT 2"/>
    <property type="match status" value="1"/>
</dbReference>
<evidence type="ECO:0000256" key="2">
    <source>
        <dbReference type="ARBA" id="ARBA00022475"/>
    </source>
</evidence>
<feature type="transmembrane region" description="Helical" evidence="6">
    <location>
        <begin position="362"/>
        <end position="383"/>
    </location>
</feature>
<comment type="subcellular location">
    <subcellularLocation>
        <location evidence="1">Cell membrane</location>
        <topology evidence="1">Multi-pass membrane protein</topology>
    </subcellularLocation>
</comment>
<dbReference type="InterPro" id="IPR025857">
    <property type="entry name" value="MacB_PCD"/>
</dbReference>
<evidence type="ECO:0000259" key="7">
    <source>
        <dbReference type="Pfam" id="PF02687"/>
    </source>
</evidence>
<evidence type="ECO:0000313" key="9">
    <source>
        <dbReference type="EMBL" id="RYC68902.1"/>
    </source>
</evidence>
<dbReference type="EMBL" id="SBLB01000004">
    <property type="protein sequence ID" value="RYC68902.1"/>
    <property type="molecule type" value="Genomic_DNA"/>
</dbReference>
<proteinExistence type="predicted"/>